<dbReference type="Pfam" id="PF00270">
    <property type="entry name" value="DEAD"/>
    <property type="match status" value="1"/>
</dbReference>
<dbReference type="PROSITE" id="PS51192">
    <property type="entry name" value="HELICASE_ATP_BIND_1"/>
    <property type="match status" value="1"/>
</dbReference>
<evidence type="ECO:0000256" key="5">
    <source>
        <dbReference type="ARBA" id="ARBA00022806"/>
    </source>
</evidence>
<evidence type="ECO:0000256" key="3">
    <source>
        <dbReference type="ARBA" id="ARBA00022741"/>
    </source>
</evidence>
<keyword evidence="16" id="KW-1185">Reference proteome</keyword>
<evidence type="ECO:0000313" key="15">
    <source>
        <dbReference type="EMBL" id="POY37364.1"/>
    </source>
</evidence>
<dbReference type="EC" id="5.6.2.4" evidence="10"/>
<evidence type="ECO:0000256" key="9">
    <source>
        <dbReference type="ARBA" id="ARBA00034617"/>
    </source>
</evidence>
<keyword evidence="6" id="KW-0067">ATP-binding</keyword>
<evidence type="ECO:0000256" key="8">
    <source>
        <dbReference type="ARBA" id="ARBA00023235"/>
    </source>
</evidence>
<evidence type="ECO:0000259" key="14">
    <source>
        <dbReference type="PROSITE" id="PS51194"/>
    </source>
</evidence>
<dbReference type="GO" id="GO:0005737">
    <property type="term" value="C:cytoplasm"/>
    <property type="evidence" value="ECO:0007669"/>
    <property type="project" value="TreeGrafter"/>
</dbReference>
<dbReference type="GO" id="GO:0043138">
    <property type="term" value="F:3'-5' DNA helicase activity"/>
    <property type="evidence" value="ECO:0007669"/>
    <property type="project" value="UniProtKB-EC"/>
</dbReference>
<dbReference type="PROSITE" id="PS51194">
    <property type="entry name" value="HELICASE_CTER"/>
    <property type="match status" value="1"/>
</dbReference>
<dbReference type="SUPFAM" id="SSF52540">
    <property type="entry name" value="P-loop containing nucleoside triphosphate hydrolases"/>
    <property type="match status" value="1"/>
</dbReference>
<dbReference type="Gene3D" id="1.10.10.10">
    <property type="entry name" value="Winged helix-like DNA-binding domain superfamily/Winged helix DNA-binding domain"/>
    <property type="match status" value="1"/>
</dbReference>
<dbReference type="OrthoDB" id="9763310at2"/>
<dbReference type="GO" id="GO:0030894">
    <property type="term" value="C:replisome"/>
    <property type="evidence" value="ECO:0007669"/>
    <property type="project" value="TreeGrafter"/>
</dbReference>
<dbReference type="Pfam" id="PF00271">
    <property type="entry name" value="Helicase_C"/>
    <property type="match status" value="1"/>
</dbReference>
<dbReference type="NCBIfam" id="TIGR00614">
    <property type="entry name" value="recQ_fam"/>
    <property type="match status" value="1"/>
</dbReference>
<keyword evidence="8" id="KW-0413">Isomerase</keyword>
<dbReference type="GO" id="GO:0005524">
    <property type="term" value="F:ATP binding"/>
    <property type="evidence" value="ECO:0007669"/>
    <property type="project" value="UniProtKB-KW"/>
</dbReference>
<feature type="domain" description="Helicase C-terminal" evidence="14">
    <location>
        <begin position="217"/>
        <end position="360"/>
    </location>
</feature>
<keyword evidence="5 15" id="KW-0347">Helicase</keyword>
<dbReference type="PANTHER" id="PTHR13710:SF105">
    <property type="entry name" value="ATP-DEPENDENT DNA HELICASE Q1"/>
    <property type="match status" value="1"/>
</dbReference>
<dbReference type="SMART" id="SM00487">
    <property type="entry name" value="DEXDc"/>
    <property type="match status" value="1"/>
</dbReference>
<dbReference type="PANTHER" id="PTHR13710">
    <property type="entry name" value="DNA HELICASE RECQ FAMILY MEMBER"/>
    <property type="match status" value="1"/>
</dbReference>
<evidence type="ECO:0000256" key="10">
    <source>
        <dbReference type="ARBA" id="ARBA00034808"/>
    </source>
</evidence>
<dbReference type="Gene3D" id="3.40.50.300">
    <property type="entry name" value="P-loop containing nucleotide triphosphate hydrolases"/>
    <property type="match status" value="2"/>
</dbReference>
<comment type="catalytic activity">
    <reaction evidence="9">
        <text>Couples ATP hydrolysis with the unwinding of duplex DNA by translocating in the 3'-5' direction.</text>
        <dbReference type="EC" id="5.6.2.4"/>
    </reaction>
</comment>
<dbReference type="InterPro" id="IPR036388">
    <property type="entry name" value="WH-like_DNA-bd_sf"/>
</dbReference>
<evidence type="ECO:0000259" key="13">
    <source>
        <dbReference type="PROSITE" id="PS51192"/>
    </source>
</evidence>
<evidence type="ECO:0000256" key="11">
    <source>
        <dbReference type="ARBA" id="ARBA00044535"/>
    </source>
</evidence>
<dbReference type="InterPro" id="IPR027417">
    <property type="entry name" value="P-loop_NTPase"/>
</dbReference>
<sequence>MADIQQILKQYWGYDTFRPLQQDIIESVLQGNDTLALLPTGGGKSICFQVPALHLNGVCIVISPLIALMKDQVENLKSRGIKAVAIFLGMSYREIDIALDNCIYGDVKFLYMSPERLSTEIVKVRLRRMKVSFIAVDEAHCISQWGYDFRPSYLKIADLRELLPGISFLALTATATKEVKEDIQAKLQFKNARVFTKSFERKNLVYAVRNAENKHEKLLEIINKIAGSGIVYVRNRRETQELARFLWLNKISADFYHAGLPTADRFKKQTAWINNKLRVMVCTNAFGMGIDKPDVRFVVHYEPSDSIESYYQEAGRAGRDEKKAFAVLLYCDADRVEMEQKQQLSFPEVVDIRAVYQALGNYFQLAIGAGEFLSYDLNINEFCSRYNLKAVKVLNCFKFLEKDGYLSFNEGVFISSRIKFVVNNDELYRFQIANAKFDIPIKIILRSYGSLFDSYVSIDEKLLASRTHIDYVTYIQLLKKLDELGIINYLPQSDCPRVTFLTPRADAKNMFINKAYIEERKSNQENKLAVMFKYAAETDVCRSMFIRKYFDEINTSPCGTCDICIESKKNVTILETDFNHFRNQIVVILAERTMTIDDLQQKFTQYPSEQFTYYIRLLIDDGTLFLSENEILNLA</sequence>
<name>A0A2S5A4A9_9SPHI</name>
<evidence type="ECO:0000256" key="6">
    <source>
        <dbReference type="ARBA" id="ARBA00022840"/>
    </source>
</evidence>
<evidence type="ECO:0000256" key="2">
    <source>
        <dbReference type="ARBA" id="ARBA00022723"/>
    </source>
</evidence>
<keyword evidence="2" id="KW-0479">Metal-binding</keyword>
<dbReference type="GO" id="GO:0006310">
    <property type="term" value="P:DNA recombination"/>
    <property type="evidence" value="ECO:0007669"/>
    <property type="project" value="InterPro"/>
</dbReference>
<dbReference type="EMBL" id="PQVF01000004">
    <property type="protein sequence ID" value="POY37364.1"/>
    <property type="molecule type" value="Genomic_DNA"/>
</dbReference>
<dbReference type="GO" id="GO:0046872">
    <property type="term" value="F:metal ion binding"/>
    <property type="evidence" value="ECO:0007669"/>
    <property type="project" value="UniProtKB-KW"/>
</dbReference>
<dbReference type="InterPro" id="IPR001650">
    <property type="entry name" value="Helicase_C-like"/>
</dbReference>
<keyword evidence="3" id="KW-0547">Nucleotide-binding</keyword>
<dbReference type="Pfam" id="PF16124">
    <property type="entry name" value="RecQ_Zn_bind"/>
    <property type="match status" value="1"/>
</dbReference>
<evidence type="ECO:0000256" key="7">
    <source>
        <dbReference type="ARBA" id="ARBA00023125"/>
    </source>
</evidence>
<evidence type="ECO:0000313" key="16">
    <source>
        <dbReference type="Proteomes" id="UP000236893"/>
    </source>
</evidence>
<protein>
    <recommendedName>
        <fullName evidence="11">ATP-dependent DNA helicase RecQ</fullName>
        <ecNumber evidence="10">5.6.2.4</ecNumber>
    </recommendedName>
    <alternativeName>
        <fullName evidence="12">DNA 3'-5' helicase RecQ</fullName>
    </alternativeName>
</protein>
<evidence type="ECO:0000256" key="1">
    <source>
        <dbReference type="ARBA" id="ARBA00005446"/>
    </source>
</evidence>
<dbReference type="Proteomes" id="UP000236893">
    <property type="component" value="Unassembled WGS sequence"/>
</dbReference>
<dbReference type="FunFam" id="3.40.50.300:FF:001389">
    <property type="entry name" value="ATP-dependent DNA helicase RecQ"/>
    <property type="match status" value="1"/>
</dbReference>
<comment type="similarity">
    <text evidence="1">Belongs to the helicase family. RecQ subfamily.</text>
</comment>
<dbReference type="GO" id="GO:0009378">
    <property type="term" value="F:four-way junction helicase activity"/>
    <property type="evidence" value="ECO:0007669"/>
    <property type="project" value="TreeGrafter"/>
</dbReference>
<organism evidence="15 16">
    <name type="scientific">Solitalea longa</name>
    <dbReference type="NCBI Taxonomy" id="2079460"/>
    <lineage>
        <taxon>Bacteria</taxon>
        <taxon>Pseudomonadati</taxon>
        <taxon>Bacteroidota</taxon>
        <taxon>Sphingobacteriia</taxon>
        <taxon>Sphingobacteriales</taxon>
        <taxon>Sphingobacteriaceae</taxon>
        <taxon>Solitalea</taxon>
    </lineage>
</organism>
<dbReference type="GO" id="GO:0016787">
    <property type="term" value="F:hydrolase activity"/>
    <property type="evidence" value="ECO:0007669"/>
    <property type="project" value="UniProtKB-KW"/>
</dbReference>
<keyword evidence="7" id="KW-0238">DNA-binding</keyword>
<accession>A0A2S5A4A9</accession>
<dbReference type="GO" id="GO:0006281">
    <property type="term" value="P:DNA repair"/>
    <property type="evidence" value="ECO:0007669"/>
    <property type="project" value="TreeGrafter"/>
</dbReference>
<dbReference type="AlphaFoldDB" id="A0A2S5A4A9"/>
<dbReference type="CDD" id="cd17920">
    <property type="entry name" value="DEXHc_RecQ"/>
    <property type="match status" value="1"/>
</dbReference>
<dbReference type="SMART" id="SM00490">
    <property type="entry name" value="HELICc"/>
    <property type="match status" value="1"/>
</dbReference>
<dbReference type="RefSeq" id="WP_103788272.1">
    <property type="nucleotide sequence ID" value="NZ_PQVF01000004.1"/>
</dbReference>
<dbReference type="GO" id="GO:0043590">
    <property type="term" value="C:bacterial nucleoid"/>
    <property type="evidence" value="ECO:0007669"/>
    <property type="project" value="TreeGrafter"/>
</dbReference>
<dbReference type="InterPro" id="IPR014001">
    <property type="entry name" value="Helicase_ATP-bd"/>
</dbReference>
<dbReference type="InterPro" id="IPR004589">
    <property type="entry name" value="DNA_helicase_ATP-dep_RecQ"/>
</dbReference>
<dbReference type="InterPro" id="IPR011545">
    <property type="entry name" value="DEAD/DEAH_box_helicase_dom"/>
</dbReference>
<gene>
    <name evidence="15" type="ORF">C3K47_06270</name>
</gene>
<comment type="caution">
    <text evidence="15">The sequence shown here is derived from an EMBL/GenBank/DDBJ whole genome shotgun (WGS) entry which is preliminary data.</text>
</comment>
<dbReference type="InterPro" id="IPR032284">
    <property type="entry name" value="RecQ_Zn-bd"/>
</dbReference>
<keyword evidence="4" id="KW-0378">Hydrolase</keyword>
<evidence type="ECO:0000256" key="4">
    <source>
        <dbReference type="ARBA" id="ARBA00022801"/>
    </source>
</evidence>
<feature type="domain" description="Helicase ATP-binding" evidence="13">
    <location>
        <begin position="25"/>
        <end position="193"/>
    </location>
</feature>
<dbReference type="GO" id="GO:0003677">
    <property type="term" value="F:DNA binding"/>
    <property type="evidence" value="ECO:0007669"/>
    <property type="project" value="UniProtKB-KW"/>
</dbReference>
<evidence type="ECO:0000256" key="12">
    <source>
        <dbReference type="ARBA" id="ARBA00044550"/>
    </source>
</evidence>
<proteinExistence type="inferred from homology"/>
<reference evidence="15 16" key="1">
    <citation type="submission" date="2018-01" db="EMBL/GenBank/DDBJ databases">
        <authorList>
            <person name="Gaut B.S."/>
            <person name="Morton B.R."/>
            <person name="Clegg M.T."/>
            <person name="Duvall M.R."/>
        </authorList>
    </citation>
    <scope>NUCLEOTIDE SEQUENCE [LARGE SCALE GENOMIC DNA]</scope>
    <source>
        <strain evidence="15 16">HR-AV</strain>
    </source>
</reference>